<protein>
    <recommendedName>
        <fullName evidence="5">Probable aminomethyltransferase</fullName>
        <ecNumber evidence="5">2.1.2.10</ecNumber>
    </recommendedName>
    <alternativeName>
        <fullName evidence="5">Glycine cleavage system T protein</fullName>
    </alternativeName>
</protein>
<dbReference type="Proteomes" id="UP000783863">
    <property type="component" value="Unassembled WGS sequence"/>
</dbReference>
<dbReference type="GO" id="GO:0019464">
    <property type="term" value="P:glycine decarboxylation via glycine cleavage system"/>
    <property type="evidence" value="ECO:0007669"/>
    <property type="project" value="UniProtKB-UniRule"/>
</dbReference>
<dbReference type="GO" id="GO:0005960">
    <property type="term" value="C:glycine cleavage complex"/>
    <property type="evidence" value="ECO:0007669"/>
    <property type="project" value="InterPro"/>
</dbReference>
<keyword evidence="10" id="KW-1185">Reference proteome</keyword>
<dbReference type="AlphaFoldDB" id="A0A8J7YFS7"/>
<accession>A0A8J7YFS7</accession>
<comment type="subunit">
    <text evidence="5">The glycine cleavage system is composed of four proteins: P, T, L and H.</text>
</comment>
<proteinExistence type="inferred from homology"/>
<dbReference type="InterPro" id="IPR029043">
    <property type="entry name" value="GcvT/YgfZ_C"/>
</dbReference>
<comment type="catalytic activity">
    <reaction evidence="4 5">
        <text>N(6)-[(R)-S(8)-aminomethyldihydrolipoyl]-L-lysyl-[protein] + (6S)-5,6,7,8-tetrahydrofolate = N(6)-[(R)-dihydrolipoyl]-L-lysyl-[protein] + (6R)-5,10-methylene-5,6,7,8-tetrahydrofolate + NH4(+)</text>
        <dbReference type="Rhea" id="RHEA:16945"/>
        <dbReference type="Rhea" id="RHEA-COMP:10475"/>
        <dbReference type="Rhea" id="RHEA-COMP:10492"/>
        <dbReference type="ChEBI" id="CHEBI:15636"/>
        <dbReference type="ChEBI" id="CHEBI:28938"/>
        <dbReference type="ChEBI" id="CHEBI:57453"/>
        <dbReference type="ChEBI" id="CHEBI:83100"/>
        <dbReference type="ChEBI" id="CHEBI:83143"/>
        <dbReference type="EC" id="2.1.2.10"/>
    </reaction>
</comment>
<dbReference type="HAMAP" id="MF_00259">
    <property type="entry name" value="GcvT"/>
    <property type="match status" value="1"/>
</dbReference>
<dbReference type="Pfam" id="PF01571">
    <property type="entry name" value="GCV_T"/>
    <property type="match status" value="1"/>
</dbReference>
<dbReference type="InterPro" id="IPR022903">
    <property type="entry name" value="GcvT_bac"/>
</dbReference>
<dbReference type="NCBIfam" id="NF001567">
    <property type="entry name" value="PRK00389.1"/>
    <property type="match status" value="1"/>
</dbReference>
<evidence type="ECO:0000256" key="6">
    <source>
        <dbReference type="PIRSR" id="PIRSR006487-1"/>
    </source>
</evidence>
<dbReference type="InterPro" id="IPR006223">
    <property type="entry name" value="GcvT"/>
</dbReference>
<dbReference type="SUPFAM" id="SSF101790">
    <property type="entry name" value="Aminomethyltransferase beta-barrel domain"/>
    <property type="match status" value="1"/>
</dbReference>
<dbReference type="NCBIfam" id="TIGR00528">
    <property type="entry name" value="gcvT"/>
    <property type="match status" value="1"/>
</dbReference>
<feature type="domain" description="Aminomethyltransferase C-terminal" evidence="8">
    <location>
        <begin position="283"/>
        <end position="360"/>
    </location>
</feature>
<dbReference type="PIRSF" id="PIRSF006487">
    <property type="entry name" value="GcvT"/>
    <property type="match status" value="1"/>
</dbReference>
<evidence type="ECO:0000259" key="8">
    <source>
        <dbReference type="Pfam" id="PF08669"/>
    </source>
</evidence>
<dbReference type="Gene3D" id="3.30.1360.120">
    <property type="entry name" value="Probable tRNA modification gtpase trme, domain 1"/>
    <property type="match status" value="1"/>
</dbReference>
<dbReference type="EC" id="2.1.2.10" evidence="5"/>
<dbReference type="GO" id="GO:0004047">
    <property type="term" value="F:aminomethyltransferase activity"/>
    <property type="evidence" value="ECO:0007669"/>
    <property type="project" value="UniProtKB-UniRule"/>
</dbReference>
<dbReference type="PANTHER" id="PTHR43757:SF2">
    <property type="entry name" value="AMINOMETHYLTRANSFERASE, MITOCHONDRIAL"/>
    <property type="match status" value="1"/>
</dbReference>
<feature type="binding site" evidence="6">
    <location>
        <position position="200"/>
    </location>
    <ligand>
        <name>substrate</name>
    </ligand>
</feature>
<name>A0A8J7YFS7_9EURY</name>
<evidence type="ECO:0000256" key="5">
    <source>
        <dbReference type="HAMAP-Rule" id="MF_00259"/>
    </source>
</evidence>
<evidence type="ECO:0000256" key="3">
    <source>
        <dbReference type="ARBA" id="ARBA00022679"/>
    </source>
</evidence>
<dbReference type="RefSeq" id="WP_220589310.1">
    <property type="nucleotide sequence ID" value="NZ_RKLQ01000002.1"/>
</dbReference>
<comment type="function">
    <text evidence="5">The glycine cleavage system catalyzes the degradation of glycine.</text>
</comment>
<comment type="similarity">
    <text evidence="1 5">Belongs to the GcvT family.</text>
</comment>
<organism evidence="9 10">
    <name type="scientific">Haloarcula salinisoli</name>
    <dbReference type="NCBI Taxonomy" id="2487746"/>
    <lineage>
        <taxon>Archaea</taxon>
        <taxon>Methanobacteriati</taxon>
        <taxon>Methanobacteriota</taxon>
        <taxon>Stenosarchaea group</taxon>
        <taxon>Halobacteria</taxon>
        <taxon>Halobacteriales</taxon>
        <taxon>Haloarculaceae</taxon>
        <taxon>Haloarcula</taxon>
    </lineage>
</organism>
<dbReference type="InterPro" id="IPR013977">
    <property type="entry name" value="GcvT_C"/>
</dbReference>
<dbReference type="GO" id="GO:0008483">
    <property type="term" value="F:transaminase activity"/>
    <property type="evidence" value="ECO:0007669"/>
    <property type="project" value="UniProtKB-KW"/>
</dbReference>
<gene>
    <name evidence="5 9" type="primary">gcvT</name>
    <name evidence="9" type="ORF">EGD98_15735</name>
</gene>
<feature type="domain" description="GCVT N-terminal" evidence="7">
    <location>
        <begin position="14"/>
        <end position="262"/>
    </location>
</feature>
<dbReference type="InterPro" id="IPR006222">
    <property type="entry name" value="GCVT_N"/>
</dbReference>
<evidence type="ECO:0000256" key="4">
    <source>
        <dbReference type="ARBA" id="ARBA00047665"/>
    </source>
</evidence>
<evidence type="ECO:0000256" key="1">
    <source>
        <dbReference type="ARBA" id="ARBA00008609"/>
    </source>
</evidence>
<sequence>MTLRQPPLAGVYTDATLTDFGGWEMPVEFESIRAEHTAVRETAGKFDVSHMGQVTVSGPDALELTQRLTTNDVAALGPGDAQYAGITDEDGILLDDTVVYRLPAESDDDYLFIPNAGHDGEMAERWVSHREEWGLTATVTNRTEEYAMVALQGPHAQALLAAETVLELDSLGRFEVANGVVAGVECLVARTGYTGEDGFEILCPAGDAETVWNAADCQPCGLGARDTLRLEMGYLLSGEEFHPRDEPRTPYEADIGWTVALDTDFVGRDSLAAQERDGVGETLVGVELLDRGVPRHGYEVTDLDGATLGHITSGTMSPTLGVPIALAYLPTEYAEPERSVEVVIRGEPKEARTRATPFIDR</sequence>
<evidence type="ECO:0000313" key="10">
    <source>
        <dbReference type="Proteomes" id="UP000783863"/>
    </source>
</evidence>
<dbReference type="SUPFAM" id="SSF103025">
    <property type="entry name" value="Folate-binding domain"/>
    <property type="match status" value="1"/>
</dbReference>
<dbReference type="PANTHER" id="PTHR43757">
    <property type="entry name" value="AMINOMETHYLTRANSFERASE"/>
    <property type="match status" value="1"/>
</dbReference>
<keyword evidence="3 5" id="KW-0808">Transferase</keyword>
<dbReference type="InterPro" id="IPR028896">
    <property type="entry name" value="GcvT/YgfZ/DmdA"/>
</dbReference>
<dbReference type="EMBL" id="RKLQ01000002">
    <property type="protein sequence ID" value="MBX0305120.1"/>
    <property type="molecule type" value="Genomic_DNA"/>
</dbReference>
<dbReference type="InterPro" id="IPR027266">
    <property type="entry name" value="TrmE/GcvT-like"/>
</dbReference>
<keyword evidence="2 5" id="KW-0032">Aminotransferase</keyword>
<reference evidence="9" key="1">
    <citation type="submission" date="2021-06" db="EMBL/GenBank/DDBJ databases">
        <title>Halomicroarcula sp. F24A a new haloarchaeum isolated from saline soil.</title>
        <authorList>
            <person name="Duran-Viseras A."/>
            <person name="Sanchez-Porro C."/>
            <person name="Ventosa A."/>
        </authorList>
    </citation>
    <scope>NUCLEOTIDE SEQUENCE</scope>
    <source>
        <strain evidence="9">F24A</strain>
    </source>
</reference>
<dbReference type="Pfam" id="PF08669">
    <property type="entry name" value="GCV_T_C"/>
    <property type="match status" value="1"/>
</dbReference>
<comment type="caution">
    <text evidence="9">The sequence shown here is derived from an EMBL/GenBank/DDBJ whole genome shotgun (WGS) entry which is preliminary data.</text>
</comment>
<evidence type="ECO:0000313" key="9">
    <source>
        <dbReference type="EMBL" id="MBX0305120.1"/>
    </source>
</evidence>
<evidence type="ECO:0000256" key="2">
    <source>
        <dbReference type="ARBA" id="ARBA00022576"/>
    </source>
</evidence>
<evidence type="ECO:0000259" key="7">
    <source>
        <dbReference type="Pfam" id="PF01571"/>
    </source>
</evidence>